<feature type="transmembrane region" description="Helical" evidence="1">
    <location>
        <begin position="64"/>
        <end position="86"/>
    </location>
</feature>
<comment type="caution">
    <text evidence="2">The sequence shown here is derived from an EMBL/GenBank/DDBJ whole genome shotgun (WGS) entry which is preliminary data.</text>
</comment>
<feature type="transmembrane region" description="Helical" evidence="1">
    <location>
        <begin position="27"/>
        <end position="44"/>
    </location>
</feature>
<dbReference type="EMBL" id="CAJNOC010003424">
    <property type="protein sequence ID" value="CAF0981881.1"/>
    <property type="molecule type" value="Genomic_DNA"/>
</dbReference>
<proteinExistence type="predicted"/>
<gene>
    <name evidence="2" type="ORF">OXX778_LOCUS15465</name>
</gene>
<name>A0A814FKM1_9BILA</name>
<dbReference type="AlphaFoldDB" id="A0A814FKM1"/>
<reference evidence="2" key="1">
    <citation type="submission" date="2021-02" db="EMBL/GenBank/DDBJ databases">
        <authorList>
            <person name="Nowell W R."/>
        </authorList>
    </citation>
    <scope>NUCLEOTIDE SEQUENCE</scope>
    <source>
        <strain evidence="2">Ploen Becks lab</strain>
    </source>
</reference>
<sequence length="100" mass="11769">MINRPRIIHPNSNHKQSNKAHNSRIKTAYYIIINLSIQIILRTIELDFYMYKVYLRLKLTECMSAAKFCSIFVDLVNLLILILNSIKNKAESKEKLNRNC</sequence>
<accession>A0A814FKM1</accession>
<dbReference type="Proteomes" id="UP000663879">
    <property type="component" value="Unassembled WGS sequence"/>
</dbReference>
<keyword evidence="1" id="KW-1133">Transmembrane helix</keyword>
<keyword evidence="1" id="KW-0472">Membrane</keyword>
<protein>
    <submittedName>
        <fullName evidence="2">Uncharacterized protein</fullName>
    </submittedName>
</protein>
<evidence type="ECO:0000256" key="1">
    <source>
        <dbReference type="SAM" id="Phobius"/>
    </source>
</evidence>
<keyword evidence="1" id="KW-0812">Transmembrane</keyword>
<evidence type="ECO:0000313" key="2">
    <source>
        <dbReference type="EMBL" id="CAF0981881.1"/>
    </source>
</evidence>
<evidence type="ECO:0000313" key="3">
    <source>
        <dbReference type="Proteomes" id="UP000663879"/>
    </source>
</evidence>
<keyword evidence="3" id="KW-1185">Reference proteome</keyword>
<organism evidence="2 3">
    <name type="scientific">Brachionus calyciflorus</name>
    <dbReference type="NCBI Taxonomy" id="104777"/>
    <lineage>
        <taxon>Eukaryota</taxon>
        <taxon>Metazoa</taxon>
        <taxon>Spiralia</taxon>
        <taxon>Gnathifera</taxon>
        <taxon>Rotifera</taxon>
        <taxon>Eurotatoria</taxon>
        <taxon>Monogononta</taxon>
        <taxon>Pseudotrocha</taxon>
        <taxon>Ploima</taxon>
        <taxon>Brachionidae</taxon>
        <taxon>Brachionus</taxon>
    </lineage>
</organism>